<dbReference type="Proteomes" id="UP001732700">
    <property type="component" value="Chromosome 3A"/>
</dbReference>
<keyword evidence="2" id="KW-1185">Reference proteome</keyword>
<reference evidence="1" key="2">
    <citation type="submission" date="2025-09" db="UniProtKB">
        <authorList>
            <consortium name="EnsemblPlants"/>
        </authorList>
    </citation>
    <scope>IDENTIFICATION</scope>
</reference>
<evidence type="ECO:0000313" key="2">
    <source>
        <dbReference type="Proteomes" id="UP001732700"/>
    </source>
</evidence>
<proteinExistence type="predicted"/>
<sequence>MKIKVYVDMIKVPVVPWTPPPVGTLMVNVDATLFLSSRSMGSGVVIRDYKGNCAAARCDNFPNVQIPELAGALAVPCALVFAQEEGMDNICVATDCLSVVPGGHGG</sequence>
<organism evidence="1 2">
    <name type="scientific">Avena sativa</name>
    <name type="common">Oat</name>
    <dbReference type="NCBI Taxonomy" id="4498"/>
    <lineage>
        <taxon>Eukaryota</taxon>
        <taxon>Viridiplantae</taxon>
        <taxon>Streptophyta</taxon>
        <taxon>Embryophyta</taxon>
        <taxon>Tracheophyta</taxon>
        <taxon>Spermatophyta</taxon>
        <taxon>Magnoliopsida</taxon>
        <taxon>Liliopsida</taxon>
        <taxon>Poales</taxon>
        <taxon>Poaceae</taxon>
        <taxon>BOP clade</taxon>
        <taxon>Pooideae</taxon>
        <taxon>Poodae</taxon>
        <taxon>Poeae</taxon>
        <taxon>Poeae Chloroplast Group 1 (Aveneae type)</taxon>
        <taxon>Aveninae</taxon>
        <taxon>Avena</taxon>
    </lineage>
</organism>
<accession>A0ACD5VF65</accession>
<protein>
    <submittedName>
        <fullName evidence="1">Uncharacterized protein</fullName>
    </submittedName>
</protein>
<evidence type="ECO:0000313" key="1">
    <source>
        <dbReference type="EnsemblPlants" id="AVESA.00010b.r2.3AG0420590.1.CDS.1"/>
    </source>
</evidence>
<reference evidence="1" key="1">
    <citation type="submission" date="2021-05" db="EMBL/GenBank/DDBJ databases">
        <authorList>
            <person name="Scholz U."/>
            <person name="Mascher M."/>
            <person name="Fiebig A."/>
        </authorList>
    </citation>
    <scope>NUCLEOTIDE SEQUENCE [LARGE SCALE GENOMIC DNA]</scope>
</reference>
<dbReference type="EnsemblPlants" id="AVESA.00010b.r2.3AG0420590.1">
    <property type="protein sequence ID" value="AVESA.00010b.r2.3AG0420590.1.CDS.1"/>
    <property type="gene ID" value="AVESA.00010b.r2.3AG0420590"/>
</dbReference>
<name>A0ACD5VF65_AVESA</name>